<dbReference type="AlphaFoldDB" id="A0A7M7T5Y0"/>
<dbReference type="PANTHER" id="PTHR12290">
    <property type="entry name" value="CORNICHON-RELATED"/>
    <property type="match status" value="1"/>
</dbReference>
<dbReference type="KEGG" id="spu:763180"/>
<dbReference type="GO" id="GO:0015937">
    <property type="term" value="P:coenzyme A biosynthetic process"/>
    <property type="evidence" value="ECO:0000318"/>
    <property type="project" value="GO_Central"/>
</dbReference>
<dbReference type="GO" id="GO:0005634">
    <property type="term" value="C:nucleus"/>
    <property type="evidence" value="ECO:0000318"/>
    <property type="project" value="GO_Central"/>
</dbReference>
<comment type="similarity">
    <text evidence="1">Belongs to the PPC synthetase family.</text>
</comment>
<dbReference type="OrthoDB" id="70224at2759"/>
<evidence type="ECO:0000256" key="4">
    <source>
        <dbReference type="ARBA" id="ARBA00060296"/>
    </source>
</evidence>
<dbReference type="InterPro" id="IPR035929">
    <property type="entry name" value="CoaB-like_sf"/>
</dbReference>
<dbReference type="GO" id="GO:0005737">
    <property type="term" value="C:cytoplasm"/>
    <property type="evidence" value="ECO:0000318"/>
    <property type="project" value="GO_Central"/>
</dbReference>
<dbReference type="GeneID" id="763180"/>
<protein>
    <recommendedName>
        <fullName evidence="6">Phosphopantothenate--cysteine ligase</fullName>
        <ecNumber evidence="5">6.3.2.51</ecNumber>
    </recommendedName>
    <alternativeName>
        <fullName evidence="7">Phosphopantothenoylcysteine synthetase</fullName>
    </alternativeName>
</protein>
<accession>A0A7M7T5Y0</accession>
<evidence type="ECO:0000259" key="8">
    <source>
        <dbReference type="Pfam" id="PF04127"/>
    </source>
</evidence>
<dbReference type="RefSeq" id="XP_030856252.1">
    <property type="nucleotide sequence ID" value="XM_031000392.1"/>
</dbReference>
<evidence type="ECO:0000313" key="10">
    <source>
        <dbReference type="Proteomes" id="UP000007110"/>
    </source>
</evidence>
<name>A0A7M7T5Y0_STRPU</name>
<dbReference type="Proteomes" id="UP000007110">
    <property type="component" value="Unassembled WGS sequence"/>
</dbReference>
<dbReference type="Gene3D" id="3.40.50.10300">
    <property type="entry name" value="CoaB-like"/>
    <property type="match status" value="1"/>
</dbReference>
<evidence type="ECO:0000313" key="9">
    <source>
        <dbReference type="EnsemblMetazoa" id="XP_030856252"/>
    </source>
</evidence>
<dbReference type="FunFam" id="3.40.50.10300:FF:000002">
    <property type="entry name" value="Phosphopantothenate--cysteine ligase 2"/>
    <property type="match status" value="1"/>
</dbReference>
<dbReference type="Pfam" id="PF04127">
    <property type="entry name" value="DFP"/>
    <property type="match status" value="1"/>
</dbReference>
<comment type="function">
    <text evidence="4">Catalyzes the second step in the biosynthesis of coenzyme A from vitamin B5, where cysteine is conjugated to 4'-phosphopantothenate to form 4-phosphopantothenoylcysteine. Has a preference for ATP over CTP as a cosubstrate.</text>
</comment>
<evidence type="ECO:0000256" key="3">
    <source>
        <dbReference type="ARBA" id="ARBA00052332"/>
    </source>
</evidence>
<dbReference type="SUPFAM" id="SSF102645">
    <property type="entry name" value="CoaB-like"/>
    <property type="match status" value="1"/>
</dbReference>
<keyword evidence="10" id="KW-1185">Reference proteome</keyword>
<dbReference type="OMA" id="LERYQHH"/>
<dbReference type="InterPro" id="IPR007085">
    <property type="entry name" value="DNA/pantothenate-metab_flavo_C"/>
</dbReference>
<evidence type="ECO:0000256" key="7">
    <source>
        <dbReference type="ARBA" id="ARBA00080986"/>
    </source>
</evidence>
<organism evidence="9 10">
    <name type="scientific">Strongylocentrotus purpuratus</name>
    <name type="common">Purple sea urchin</name>
    <dbReference type="NCBI Taxonomy" id="7668"/>
    <lineage>
        <taxon>Eukaryota</taxon>
        <taxon>Metazoa</taxon>
        <taxon>Echinodermata</taxon>
        <taxon>Eleutherozoa</taxon>
        <taxon>Echinozoa</taxon>
        <taxon>Echinoidea</taxon>
        <taxon>Euechinoidea</taxon>
        <taxon>Echinacea</taxon>
        <taxon>Camarodonta</taxon>
        <taxon>Echinidea</taxon>
        <taxon>Strongylocentrotidae</taxon>
        <taxon>Strongylocentrotus</taxon>
    </lineage>
</organism>
<dbReference type="EC" id="6.3.2.51" evidence="5"/>
<reference evidence="10" key="1">
    <citation type="submission" date="2015-02" db="EMBL/GenBank/DDBJ databases">
        <title>Genome sequencing for Strongylocentrotus purpuratus.</title>
        <authorList>
            <person name="Murali S."/>
            <person name="Liu Y."/>
            <person name="Vee V."/>
            <person name="English A."/>
            <person name="Wang M."/>
            <person name="Skinner E."/>
            <person name="Han Y."/>
            <person name="Muzny D.M."/>
            <person name="Worley K.C."/>
            <person name="Gibbs R.A."/>
        </authorList>
    </citation>
    <scope>NUCLEOTIDE SEQUENCE</scope>
</reference>
<dbReference type="InParanoid" id="A0A7M7T5Y0"/>
<sequence length="316" mass="35477">MMSQTSRHFFEDFPPPNNFEHTTSKVESFVKQHQTGCKNVVLITSGGTAVPMESRTVRFIDNFSTGTRGAASTEYFLAAGYAVIFLHRAKSAKPFVRHFPEEKLLDLFVMPDETKSSSSAITVKPNESTRLARVLRAYHSASSSNSLLSIPFFSLQDYLYFLKSISDVLGQLEQKSMFLLAAAVSDFYIPRAEMPEHKMQSSEGPPEVKLSSVPKMLPVLIHQWAPEAFIVSFKLETDPKLLLLKSRKALDTYQHQVVVANILEERRRKVTVITSDSETELELSGEQMKDGKELEEVLVQDLVAKHGAFIQSAQGR</sequence>
<evidence type="ECO:0000256" key="5">
    <source>
        <dbReference type="ARBA" id="ARBA00066585"/>
    </source>
</evidence>
<feature type="domain" description="DNA/pantothenate metabolism flavoprotein C-terminal" evidence="8">
    <location>
        <begin position="167"/>
        <end position="277"/>
    </location>
</feature>
<evidence type="ECO:0000256" key="6">
    <source>
        <dbReference type="ARBA" id="ARBA00068949"/>
    </source>
</evidence>
<evidence type="ECO:0000256" key="2">
    <source>
        <dbReference type="ARBA" id="ARBA00051127"/>
    </source>
</evidence>
<comment type="catalytic activity">
    <reaction evidence="2">
        <text>(R)-4'-phosphopantothenate + L-cysteine + ATP = N-[(R)-4-phosphopantothenoyl]-L-cysteine + AMP + diphosphate + H(+)</text>
        <dbReference type="Rhea" id="RHEA:25156"/>
        <dbReference type="ChEBI" id="CHEBI:10986"/>
        <dbReference type="ChEBI" id="CHEBI:15378"/>
        <dbReference type="ChEBI" id="CHEBI:30616"/>
        <dbReference type="ChEBI" id="CHEBI:33019"/>
        <dbReference type="ChEBI" id="CHEBI:35235"/>
        <dbReference type="ChEBI" id="CHEBI:59458"/>
        <dbReference type="ChEBI" id="CHEBI:456215"/>
        <dbReference type="EC" id="6.3.2.51"/>
    </reaction>
    <physiologicalReaction direction="left-to-right" evidence="2">
        <dbReference type="Rhea" id="RHEA:25157"/>
    </physiologicalReaction>
</comment>
<proteinExistence type="inferred from homology"/>
<dbReference type="EnsemblMetazoa" id="XM_031000392">
    <property type="protein sequence ID" value="XP_030856252"/>
    <property type="gene ID" value="LOC763180"/>
</dbReference>
<comment type="catalytic activity">
    <reaction evidence="3">
        <text>(R)-4'-phosphopantothenate + L-cysteine + CTP = N-[(R)-4-phosphopantothenoyl]-L-cysteine + CMP + diphosphate + H(+)</text>
        <dbReference type="Rhea" id="RHEA:19397"/>
        <dbReference type="ChEBI" id="CHEBI:10986"/>
        <dbReference type="ChEBI" id="CHEBI:15378"/>
        <dbReference type="ChEBI" id="CHEBI:33019"/>
        <dbReference type="ChEBI" id="CHEBI:35235"/>
        <dbReference type="ChEBI" id="CHEBI:37563"/>
        <dbReference type="ChEBI" id="CHEBI:59458"/>
        <dbReference type="ChEBI" id="CHEBI:60377"/>
    </reaction>
    <physiologicalReaction direction="left-to-right" evidence="3">
        <dbReference type="Rhea" id="RHEA:19398"/>
    </physiologicalReaction>
</comment>
<dbReference type="GO" id="GO:0004632">
    <property type="term" value="F:phosphopantothenate--cysteine ligase activity"/>
    <property type="evidence" value="ECO:0000318"/>
    <property type="project" value="GO_Central"/>
</dbReference>
<evidence type="ECO:0000256" key="1">
    <source>
        <dbReference type="ARBA" id="ARBA00005703"/>
    </source>
</evidence>
<reference evidence="9" key="2">
    <citation type="submission" date="2021-01" db="UniProtKB">
        <authorList>
            <consortium name="EnsemblMetazoa"/>
        </authorList>
    </citation>
    <scope>IDENTIFICATION</scope>
</reference>